<evidence type="ECO:0000313" key="2">
    <source>
        <dbReference type="Proteomes" id="UP001497535"/>
    </source>
</evidence>
<evidence type="ECO:0000313" key="1">
    <source>
        <dbReference type="EMBL" id="CAK5084712.1"/>
    </source>
</evidence>
<gene>
    <name evidence="1" type="ORF">MENTE1834_LOCUS32114</name>
</gene>
<comment type="caution">
    <text evidence="1">The sequence shown here is derived from an EMBL/GenBank/DDBJ whole genome shotgun (WGS) entry which is preliminary data.</text>
</comment>
<name>A0ACB1A226_MELEN</name>
<proteinExistence type="predicted"/>
<dbReference type="EMBL" id="CAVMJV010000054">
    <property type="protein sequence ID" value="CAK5084712.1"/>
    <property type="molecule type" value="Genomic_DNA"/>
</dbReference>
<protein>
    <submittedName>
        <fullName evidence="1">Uncharacterized protein</fullName>
    </submittedName>
</protein>
<sequence>MKINNFLTVFIFNWLLWTFVKTSSIEECSEKDYTEKDSIIILNEGAESSANPQVQEFKETLAKEDQDSNSRRVLNKRKYNKKYRQKNKEKVLEKNRNYYENNKEYFRNYRKQNIEKINENHRNYYKMNDKKCCEYNKIYYQKNKENWNVYQRNYRQKKKNDNSELSKVQSDNNKGNSFVNPQSGDFINKGKMSIVREESFGEVRPNKGKEECNNGEDKQNQIEVEEPNKILENDKIDLNKTIYSYDLNEKPEDEE</sequence>
<reference evidence="1" key="1">
    <citation type="submission" date="2023-11" db="EMBL/GenBank/DDBJ databases">
        <authorList>
            <person name="Poullet M."/>
        </authorList>
    </citation>
    <scope>NUCLEOTIDE SEQUENCE</scope>
    <source>
        <strain evidence="1">E1834</strain>
    </source>
</reference>
<dbReference type="Proteomes" id="UP001497535">
    <property type="component" value="Unassembled WGS sequence"/>
</dbReference>
<keyword evidence="2" id="KW-1185">Reference proteome</keyword>
<accession>A0ACB1A226</accession>
<organism evidence="1 2">
    <name type="scientific">Meloidogyne enterolobii</name>
    <name type="common">Root-knot nematode worm</name>
    <name type="synonym">Meloidogyne mayaguensis</name>
    <dbReference type="NCBI Taxonomy" id="390850"/>
    <lineage>
        <taxon>Eukaryota</taxon>
        <taxon>Metazoa</taxon>
        <taxon>Ecdysozoa</taxon>
        <taxon>Nematoda</taxon>
        <taxon>Chromadorea</taxon>
        <taxon>Rhabditida</taxon>
        <taxon>Tylenchina</taxon>
        <taxon>Tylenchomorpha</taxon>
        <taxon>Tylenchoidea</taxon>
        <taxon>Meloidogynidae</taxon>
        <taxon>Meloidogyninae</taxon>
        <taxon>Meloidogyne</taxon>
    </lineage>
</organism>